<accession>A0A1M7M1J5</accession>
<keyword evidence="1" id="KW-0472">Membrane</keyword>
<keyword evidence="1" id="KW-1133">Transmembrane helix</keyword>
<dbReference type="RefSeq" id="WP_073289749.1">
    <property type="nucleotide sequence ID" value="NZ_FRCP01000019.1"/>
</dbReference>
<proteinExistence type="predicted"/>
<keyword evidence="1" id="KW-0812">Transmembrane</keyword>
<dbReference type="STRING" id="1120996.SAMN02746066_03553"/>
<dbReference type="Proteomes" id="UP000184038">
    <property type="component" value="Unassembled WGS sequence"/>
</dbReference>
<feature type="transmembrane region" description="Helical" evidence="1">
    <location>
        <begin position="67"/>
        <end position="88"/>
    </location>
</feature>
<dbReference type="AlphaFoldDB" id="A0A1M7M1J5"/>
<dbReference type="EMBL" id="FRCP01000019">
    <property type="protein sequence ID" value="SHM84554.1"/>
    <property type="molecule type" value="Genomic_DNA"/>
</dbReference>
<evidence type="ECO:0008006" key="4">
    <source>
        <dbReference type="Google" id="ProtNLM"/>
    </source>
</evidence>
<evidence type="ECO:0000313" key="3">
    <source>
        <dbReference type="Proteomes" id="UP000184038"/>
    </source>
</evidence>
<organism evidence="2 3">
    <name type="scientific">Anaerosporobacter mobilis DSM 15930</name>
    <dbReference type="NCBI Taxonomy" id="1120996"/>
    <lineage>
        <taxon>Bacteria</taxon>
        <taxon>Bacillati</taxon>
        <taxon>Bacillota</taxon>
        <taxon>Clostridia</taxon>
        <taxon>Lachnospirales</taxon>
        <taxon>Lachnospiraceae</taxon>
        <taxon>Anaerosporobacter</taxon>
    </lineage>
</organism>
<gene>
    <name evidence="2" type="ORF">SAMN02746066_03553</name>
</gene>
<evidence type="ECO:0000313" key="2">
    <source>
        <dbReference type="EMBL" id="SHM84554.1"/>
    </source>
</evidence>
<keyword evidence="3" id="KW-1185">Reference proteome</keyword>
<evidence type="ECO:0000256" key="1">
    <source>
        <dbReference type="SAM" id="Phobius"/>
    </source>
</evidence>
<protein>
    <recommendedName>
        <fullName evidence="4">Zinc-ribbon domain-containing protein</fullName>
    </recommendedName>
</protein>
<dbReference type="OrthoDB" id="6395838at2"/>
<sequence>MYCRHCGKELRGEPNYCRYCGWQLHSGEQDKNSYIYTIEQENRINEEGKKKQEDFIKLEKKKLRRETSLYTAFSIFVIFFFMLSIIIIQNNPSLVHQDKQEESTQAFVNEAQEVSDVEIAETSKQVSEEEQKLGSSKLLEGDNILISIFVDINGNEWTEEEKKYCKDSLEEAVTWIEKEGKAYNKQIHFLYDMDSQSDLLYSQSIDFVVDSDSEDTNQYTYYLYNKLWIQENIDKAYIIEKYGTNSIGYLFFLKDEGTSYTYSHYLEDKNINKEEMCTIFLEDSSSYGSYENPATYAHEILHLYGALDLYEGASPEDVNEYVTETYPYEIMLSTYNETLIPNEYGEVKMISPITAYMLNWVEEVEELTLFPEMQREDGACFSMEDFGGYYFDEVDPNRL</sequence>
<name>A0A1M7M1J5_9FIRM</name>
<reference evidence="2 3" key="1">
    <citation type="submission" date="2016-11" db="EMBL/GenBank/DDBJ databases">
        <authorList>
            <person name="Jaros S."/>
            <person name="Januszkiewicz K."/>
            <person name="Wedrychowicz H."/>
        </authorList>
    </citation>
    <scope>NUCLEOTIDE SEQUENCE [LARGE SCALE GENOMIC DNA]</scope>
    <source>
        <strain evidence="2 3">DSM 15930</strain>
    </source>
</reference>